<reference evidence="1 2" key="1">
    <citation type="submission" date="2018-03" db="EMBL/GenBank/DDBJ databases">
        <title>Genomic Encyclopedia of Archaeal and Bacterial Type Strains, Phase II (KMG-II): from individual species to whole genera.</title>
        <authorList>
            <person name="Goeker M."/>
        </authorList>
    </citation>
    <scope>NUCLEOTIDE SEQUENCE [LARGE SCALE GENOMIC DNA]</scope>
    <source>
        <strain evidence="1 2">RHA1</strain>
    </source>
</reference>
<evidence type="ECO:0000313" key="2">
    <source>
        <dbReference type="Proteomes" id="UP000238836"/>
    </source>
</evidence>
<sequence>MTTDTPVKKYTLNNPLKKWVRCKQNYHYKPVFRNQYYPFMVNPA</sequence>
<organism evidence="1 2">
    <name type="scientific">Laceyella sediminis</name>
    <dbReference type="NCBI Taxonomy" id="573074"/>
    <lineage>
        <taxon>Bacteria</taxon>
        <taxon>Bacillati</taxon>
        <taxon>Bacillota</taxon>
        <taxon>Bacilli</taxon>
        <taxon>Bacillales</taxon>
        <taxon>Thermoactinomycetaceae</taxon>
        <taxon>Laceyella</taxon>
    </lineage>
</organism>
<gene>
    <name evidence="1" type="ORF">CLV36_11579</name>
</gene>
<protein>
    <submittedName>
        <fullName evidence="1">Uncharacterized protein</fullName>
    </submittedName>
</protein>
<comment type="caution">
    <text evidence="1">The sequence shown here is derived from an EMBL/GenBank/DDBJ whole genome shotgun (WGS) entry which is preliminary data.</text>
</comment>
<name>A0ABX5EKG4_9BACL</name>
<keyword evidence="2" id="KW-1185">Reference proteome</keyword>
<accession>A0ABX5EKG4</accession>
<dbReference type="Proteomes" id="UP000238836">
    <property type="component" value="Unassembled WGS sequence"/>
</dbReference>
<dbReference type="EMBL" id="PVTZ01000015">
    <property type="protein sequence ID" value="PRZ12313.1"/>
    <property type="molecule type" value="Genomic_DNA"/>
</dbReference>
<evidence type="ECO:0000313" key="1">
    <source>
        <dbReference type="EMBL" id="PRZ12313.1"/>
    </source>
</evidence>
<proteinExistence type="predicted"/>